<evidence type="ECO:0000313" key="2">
    <source>
        <dbReference type="Proteomes" id="UP000789702"/>
    </source>
</evidence>
<keyword evidence="2" id="KW-1185">Reference proteome</keyword>
<organism evidence="1 2">
    <name type="scientific">Dentiscutata heterogama</name>
    <dbReference type="NCBI Taxonomy" id="1316150"/>
    <lineage>
        <taxon>Eukaryota</taxon>
        <taxon>Fungi</taxon>
        <taxon>Fungi incertae sedis</taxon>
        <taxon>Mucoromycota</taxon>
        <taxon>Glomeromycotina</taxon>
        <taxon>Glomeromycetes</taxon>
        <taxon>Diversisporales</taxon>
        <taxon>Gigasporaceae</taxon>
        <taxon>Dentiscutata</taxon>
    </lineage>
</organism>
<dbReference type="EMBL" id="CAJVPU010046405">
    <property type="protein sequence ID" value="CAG8751517.1"/>
    <property type="molecule type" value="Genomic_DNA"/>
</dbReference>
<name>A0ACA9QGB5_9GLOM</name>
<evidence type="ECO:0000313" key="1">
    <source>
        <dbReference type="EMBL" id="CAG8751517.1"/>
    </source>
</evidence>
<reference evidence="1" key="1">
    <citation type="submission" date="2021-06" db="EMBL/GenBank/DDBJ databases">
        <authorList>
            <person name="Kallberg Y."/>
            <person name="Tangrot J."/>
            <person name="Rosling A."/>
        </authorList>
    </citation>
    <scope>NUCLEOTIDE SEQUENCE</scope>
    <source>
        <strain evidence="1">IL203A</strain>
    </source>
</reference>
<gene>
    <name evidence="1" type="ORF">DHETER_LOCUS14668</name>
</gene>
<protein>
    <submittedName>
        <fullName evidence="1">5709_t:CDS:1</fullName>
    </submittedName>
</protein>
<sequence length="68" mass="7908">MKEEKTPASTEKSDMIIKAVLQHVTELLLQNNQIPEMSNYKKKKEFCGIDADKLELWKVEIPDEDEDT</sequence>
<dbReference type="Proteomes" id="UP000789702">
    <property type="component" value="Unassembled WGS sequence"/>
</dbReference>
<feature type="non-terminal residue" evidence="1">
    <location>
        <position position="68"/>
    </location>
</feature>
<accession>A0ACA9QGB5</accession>
<proteinExistence type="predicted"/>
<comment type="caution">
    <text evidence="1">The sequence shown here is derived from an EMBL/GenBank/DDBJ whole genome shotgun (WGS) entry which is preliminary data.</text>
</comment>